<protein>
    <submittedName>
        <fullName evidence="1">Uncharacterized protein</fullName>
    </submittedName>
</protein>
<dbReference type="AlphaFoldDB" id="A0A2U8QR30"/>
<name>A0A2U8QR30_9FLAO</name>
<evidence type="ECO:0000313" key="1">
    <source>
        <dbReference type="EMBL" id="AWM12531.1"/>
    </source>
</evidence>
<reference evidence="1 2" key="1">
    <citation type="submission" date="2018-05" db="EMBL/GenBank/DDBJ databases">
        <title>Flavobacterium sp. MEBiC07310.</title>
        <authorList>
            <person name="Baek K."/>
        </authorList>
    </citation>
    <scope>NUCLEOTIDE SEQUENCE [LARGE SCALE GENOMIC DNA]</scope>
    <source>
        <strain evidence="1 2">MEBiC07310</strain>
    </source>
</reference>
<dbReference type="RefSeq" id="WP_109567940.1">
    <property type="nucleotide sequence ID" value="NZ_CP029463.1"/>
</dbReference>
<keyword evidence="2" id="KW-1185">Reference proteome</keyword>
<sequence length="203" mass="24509">MENKNITVIKSIEDFPSESVLFKLNRGDKLIIYYDKFSSPEKKTKAEEWKERFLDYSIEIDTVDESISIFKKITKEEVLKNLSFFKKYEAEYRELASSLFLERNKLLFNNRDLKHIDPIMRKKFAKGQILDWNFNFSGSYYSFENRKKEEFITVPENFRKDTKLDSYCFPKFIEENREIASILPIKIYFGYKDWERIVNIISE</sequence>
<accession>A0A2U8QR30</accession>
<dbReference type="EMBL" id="CP029463">
    <property type="protein sequence ID" value="AWM12531.1"/>
    <property type="molecule type" value="Genomic_DNA"/>
</dbReference>
<organism evidence="1 2">
    <name type="scientific">Flavobacterium sediminis</name>
    <dbReference type="NCBI Taxonomy" id="2201181"/>
    <lineage>
        <taxon>Bacteria</taxon>
        <taxon>Pseudomonadati</taxon>
        <taxon>Bacteroidota</taxon>
        <taxon>Flavobacteriia</taxon>
        <taxon>Flavobacteriales</taxon>
        <taxon>Flavobacteriaceae</taxon>
        <taxon>Flavobacterium</taxon>
    </lineage>
</organism>
<dbReference type="OrthoDB" id="3371683at2"/>
<evidence type="ECO:0000313" key="2">
    <source>
        <dbReference type="Proteomes" id="UP000245429"/>
    </source>
</evidence>
<gene>
    <name evidence="1" type="ORF">DI487_00695</name>
</gene>
<proteinExistence type="predicted"/>
<dbReference type="Proteomes" id="UP000245429">
    <property type="component" value="Chromosome"/>
</dbReference>
<dbReference type="KEGG" id="fse:DI487_00695"/>